<sequence>KPVRLMKPTLMPRIKDLCREFVSNTSSRNYYNRPEKLIHNGTWKESEKEITYVVKEIFGVLEDFWNNPALDSEISKSLNEGTYQSTVIVPVIRAVLRNLPFRTPSFITTSEKQSIASADRKGDGKMGRRPDIMLAMSPQKKIDDEIKLWRETNNGLYWTRKTLNPDKDQFGIVGVQIAGDTLHLNVLVRDKVNIHKIIIFNRLKFLCEYQMKM</sequence>
<feature type="non-terminal residue" evidence="1">
    <location>
        <position position="213"/>
    </location>
</feature>
<dbReference type="OrthoDB" id="2438082at2759"/>
<protein>
    <submittedName>
        <fullName evidence="1">1030_t:CDS:1</fullName>
    </submittedName>
</protein>
<feature type="non-terminal residue" evidence="1">
    <location>
        <position position="1"/>
    </location>
</feature>
<organism evidence="1 2">
    <name type="scientific">Acaulospora morrowiae</name>
    <dbReference type="NCBI Taxonomy" id="94023"/>
    <lineage>
        <taxon>Eukaryota</taxon>
        <taxon>Fungi</taxon>
        <taxon>Fungi incertae sedis</taxon>
        <taxon>Mucoromycota</taxon>
        <taxon>Glomeromycotina</taxon>
        <taxon>Glomeromycetes</taxon>
        <taxon>Diversisporales</taxon>
        <taxon>Acaulosporaceae</taxon>
        <taxon>Acaulospora</taxon>
    </lineage>
</organism>
<proteinExistence type="predicted"/>
<accession>A0A9N9ITN0</accession>
<dbReference type="Proteomes" id="UP000789342">
    <property type="component" value="Unassembled WGS sequence"/>
</dbReference>
<dbReference type="AlphaFoldDB" id="A0A9N9ITN0"/>
<name>A0A9N9ITN0_9GLOM</name>
<gene>
    <name evidence="1" type="ORF">AMORRO_LOCUS15342</name>
</gene>
<evidence type="ECO:0000313" key="2">
    <source>
        <dbReference type="Proteomes" id="UP000789342"/>
    </source>
</evidence>
<dbReference type="EMBL" id="CAJVPV010035427">
    <property type="protein sequence ID" value="CAG8750933.1"/>
    <property type="molecule type" value="Genomic_DNA"/>
</dbReference>
<keyword evidence="2" id="KW-1185">Reference proteome</keyword>
<reference evidence="1" key="1">
    <citation type="submission" date="2021-06" db="EMBL/GenBank/DDBJ databases">
        <authorList>
            <person name="Kallberg Y."/>
            <person name="Tangrot J."/>
            <person name="Rosling A."/>
        </authorList>
    </citation>
    <scope>NUCLEOTIDE SEQUENCE</scope>
    <source>
        <strain evidence="1">CL551</strain>
    </source>
</reference>
<comment type="caution">
    <text evidence="1">The sequence shown here is derived from an EMBL/GenBank/DDBJ whole genome shotgun (WGS) entry which is preliminary data.</text>
</comment>
<evidence type="ECO:0000313" key="1">
    <source>
        <dbReference type="EMBL" id="CAG8750933.1"/>
    </source>
</evidence>